<feature type="region of interest" description="Disordered" evidence="2">
    <location>
        <begin position="165"/>
        <end position="202"/>
    </location>
</feature>
<sequence length="980" mass="115913">MGCCETRPEPSQSQKIDYKDPILFDQERFQYLLSTSFVEQAEDDENNQEDIFKTKYSPGDNRDRKVSSRLDKLSLKELDDQKLSTQQSNSHIGRRQDTEGSHKKQRFDPQADKMRYTYEKEDIRKLKPTTSVVLSMNTVRLNENQGYIEIVERRIKKRELQKVQQMRKSQRNTVNNQIDADENGDNYQQQLKGPREFSQRNSVRQNVGKKIMDNFFPESRNGIVSDDQGYPQTLMSVIQNSAFSNTHQSFHPNSIISQSLQGVSFKPQEKYIYAKSPNREMVQKIAHEASVDKLVRQLEQDKKTLEIYESKRQEQVNYHNQTLIQKQQKLRENQQFLLQQIQERQEKEMANKQNDLVQEIQIVDVNNTQYVNIYPPIRETPKEKRRFRELMQQKMLGQELDKQLTSKETYEKQIKGQIKEEQRKIGQLKKQEEDEELNQKKVQNRQMHNKYAQEWKASILLKSKQNLEDIEEETQANQSELRDTIEDIQQTQIYQMDEIYSAEGGVRDLQNEDVNDRMNMTQKTFKSSTIDTKLIEKLNETKTRLEKSDGKNIQKFKYDIEQLKKGLETCDYKSIFKILNHSNLTPRVDLSQKKPKAQKLEPVQERFEAVNKQKIQDDVLSLIGSQPSIKPVQKLVEKEAAVRYLRQQKSLQKQEKKADLIMKQKLEEIDQRNQEHNKQRKQKLQQLKHDLTDQIETKRVQSLESFKYHKLQPGIEGQMGYPRLYQMSMEEIMNKKNLNQVQLQGFYEKQMEHKSGSKNVQQKSEVEKEQLLHLEAEQFILKEREAKIKKDQYIKELLRQQQEDQNKLLKIKEDFQEQQRVQKRMENNLLFPQIMIKSQDQVQSDQHLAKLSQLINKQKSNESVITQQQLNKIPSKIQLGSSTSREFKYSLPLDKSKIMSASQAERTQSIDSGIQAAKSMRQLKQSMMNGNDTNLQLYPWELREQSVQQIRNLETISSRMSVRRGNQLKNNNFLNIQDKL</sequence>
<organism evidence="3 4">
    <name type="scientific">Stylonychia lemnae</name>
    <name type="common">Ciliate</name>
    <dbReference type="NCBI Taxonomy" id="5949"/>
    <lineage>
        <taxon>Eukaryota</taxon>
        <taxon>Sar</taxon>
        <taxon>Alveolata</taxon>
        <taxon>Ciliophora</taxon>
        <taxon>Intramacronucleata</taxon>
        <taxon>Spirotrichea</taxon>
        <taxon>Stichotrichia</taxon>
        <taxon>Sporadotrichida</taxon>
        <taxon>Oxytrichidae</taxon>
        <taxon>Stylonychinae</taxon>
        <taxon>Stylonychia</taxon>
    </lineage>
</organism>
<dbReference type="AlphaFoldDB" id="A0A078ARC0"/>
<dbReference type="Proteomes" id="UP000039865">
    <property type="component" value="Unassembled WGS sequence"/>
</dbReference>
<proteinExistence type="predicted"/>
<reference evidence="3 4" key="1">
    <citation type="submission" date="2014-06" db="EMBL/GenBank/DDBJ databases">
        <authorList>
            <person name="Swart Estienne"/>
        </authorList>
    </citation>
    <scope>NUCLEOTIDE SEQUENCE [LARGE SCALE GENOMIC DNA]</scope>
    <source>
        <strain evidence="3 4">130c</strain>
    </source>
</reference>
<feature type="compositionally biased region" description="Basic and acidic residues" evidence="2">
    <location>
        <begin position="60"/>
        <end position="82"/>
    </location>
</feature>
<gene>
    <name evidence="3" type="primary">Contig11348.g12131</name>
    <name evidence="3" type="ORF">STYLEM_13837</name>
</gene>
<keyword evidence="4" id="KW-1185">Reference proteome</keyword>
<evidence type="ECO:0000256" key="2">
    <source>
        <dbReference type="SAM" id="MobiDB-lite"/>
    </source>
</evidence>
<feature type="coiled-coil region" evidence="1">
    <location>
        <begin position="411"/>
        <end position="491"/>
    </location>
</feature>
<feature type="compositionally biased region" description="Polar residues" evidence="2">
    <location>
        <begin position="165"/>
        <end position="178"/>
    </location>
</feature>
<evidence type="ECO:0000256" key="1">
    <source>
        <dbReference type="SAM" id="Coils"/>
    </source>
</evidence>
<evidence type="ECO:0000313" key="3">
    <source>
        <dbReference type="EMBL" id="CDW84769.1"/>
    </source>
</evidence>
<keyword evidence="1" id="KW-0175">Coiled coil</keyword>
<feature type="coiled-coil region" evidence="1">
    <location>
        <begin position="291"/>
        <end position="347"/>
    </location>
</feature>
<feature type="region of interest" description="Disordered" evidence="2">
    <location>
        <begin position="39"/>
        <end position="114"/>
    </location>
</feature>
<feature type="coiled-coil region" evidence="1">
    <location>
        <begin position="662"/>
        <end position="701"/>
    </location>
</feature>
<dbReference type="InParanoid" id="A0A078ARC0"/>
<dbReference type="EMBL" id="CCKQ01013137">
    <property type="protein sequence ID" value="CDW84769.1"/>
    <property type="molecule type" value="Genomic_DNA"/>
</dbReference>
<accession>A0A078ARC0</accession>
<feature type="compositionally biased region" description="Basic and acidic residues" evidence="2">
    <location>
        <begin position="94"/>
        <end position="114"/>
    </location>
</feature>
<evidence type="ECO:0000313" key="4">
    <source>
        <dbReference type="Proteomes" id="UP000039865"/>
    </source>
</evidence>
<name>A0A078ARC0_STYLE</name>
<feature type="coiled-coil region" evidence="1">
    <location>
        <begin position="757"/>
        <end position="819"/>
    </location>
</feature>
<protein>
    <submittedName>
        <fullName evidence="3">Uncharacterized protein</fullName>
    </submittedName>
</protein>